<gene>
    <name evidence="6" type="ORF">C4541_05670</name>
</gene>
<feature type="transmembrane region" description="Helical" evidence="5">
    <location>
        <begin position="111"/>
        <end position="131"/>
    </location>
</feature>
<dbReference type="AlphaFoldDB" id="A0A3A4R4F0"/>
<evidence type="ECO:0000256" key="5">
    <source>
        <dbReference type="SAM" id="Phobius"/>
    </source>
</evidence>
<dbReference type="EMBL" id="QZJZ01000047">
    <property type="protein sequence ID" value="RJP59513.1"/>
    <property type="molecule type" value="Genomic_DNA"/>
</dbReference>
<feature type="transmembrane region" description="Helical" evidence="5">
    <location>
        <begin position="69"/>
        <end position="90"/>
    </location>
</feature>
<keyword evidence="3 5" id="KW-1133">Transmembrane helix</keyword>
<dbReference type="InterPro" id="IPR003825">
    <property type="entry name" value="Colicin-V_CvpA"/>
</dbReference>
<dbReference type="PANTHER" id="PTHR37306">
    <property type="entry name" value="COLICIN V PRODUCTION PROTEIN"/>
    <property type="match status" value="1"/>
</dbReference>
<feature type="transmembrane region" description="Helical" evidence="5">
    <location>
        <begin position="31"/>
        <end position="49"/>
    </location>
</feature>
<dbReference type="GO" id="GO:0009403">
    <property type="term" value="P:toxin biosynthetic process"/>
    <property type="evidence" value="ECO:0007669"/>
    <property type="project" value="InterPro"/>
</dbReference>
<evidence type="ECO:0000313" key="6">
    <source>
        <dbReference type="EMBL" id="RJP59513.1"/>
    </source>
</evidence>
<dbReference type="PANTHER" id="PTHR37306:SF1">
    <property type="entry name" value="COLICIN V PRODUCTION PROTEIN"/>
    <property type="match status" value="1"/>
</dbReference>
<sequence>MNIVFGWLDLLVILVLVFFGIRGYKRGLSGELLRVIGLIASFTLAYQFFGMVGEKLSAHSSIPEQLGFIIGYILVFALVFLFFVILRIIVQRMMTYSFVDALEKGGGVAAGLMKALFMLSIIYVLLGMLHIPPLTRYIVTKSFTGQYIIRISPYAYNAMFYIWKPAKGFEPENFFTRVKSDIQR</sequence>
<dbReference type="Proteomes" id="UP000266426">
    <property type="component" value="Unassembled WGS sequence"/>
</dbReference>
<protein>
    <submittedName>
        <fullName evidence="6">CvpA family protein</fullName>
    </submittedName>
</protein>
<feature type="transmembrane region" description="Helical" evidence="5">
    <location>
        <begin position="6"/>
        <end position="24"/>
    </location>
</feature>
<evidence type="ECO:0000313" key="7">
    <source>
        <dbReference type="Proteomes" id="UP000266426"/>
    </source>
</evidence>
<keyword evidence="4 5" id="KW-0472">Membrane</keyword>
<dbReference type="GO" id="GO:0016020">
    <property type="term" value="C:membrane"/>
    <property type="evidence" value="ECO:0007669"/>
    <property type="project" value="UniProtKB-SubCell"/>
</dbReference>
<evidence type="ECO:0000256" key="3">
    <source>
        <dbReference type="ARBA" id="ARBA00022989"/>
    </source>
</evidence>
<evidence type="ECO:0000256" key="4">
    <source>
        <dbReference type="ARBA" id="ARBA00023136"/>
    </source>
</evidence>
<organism evidence="6 7">
    <name type="scientific">Candidatus Auribacter fodinae</name>
    <dbReference type="NCBI Taxonomy" id="2093366"/>
    <lineage>
        <taxon>Bacteria</taxon>
        <taxon>Pseudomonadati</taxon>
        <taxon>Candidatus Auribacterota</taxon>
        <taxon>Candidatus Auribacteria</taxon>
        <taxon>Candidatus Auribacterales</taxon>
        <taxon>Candidatus Auribacteraceae</taxon>
        <taxon>Candidatus Auribacter</taxon>
    </lineage>
</organism>
<dbReference type="Pfam" id="PF02674">
    <property type="entry name" value="Colicin_V"/>
    <property type="match status" value="1"/>
</dbReference>
<reference evidence="6 7" key="1">
    <citation type="journal article" date="2017" name="ISME J.">
        <title>Energy and carbon metabolisms in a deep terrestrial subsurface fluid microbial community.</title>
        <authorList>
            <person name="Momper L."/>
            <person name="Jungbluth S.P."/>
            <person name="Lee M.D."/>
            <person name="Amend J.P."/>
        </authorList>
    </citation>
    <scope>NUCLEOTIDE SEQUENCE [LARGE SCALE GENOMIC DNA]</scope>
    <source>
        <strain evidence="6">SURF_26</strain>
    </source>
</reference>
<evidence type="ECO:0000256" key="1">
    <source>
        <dbReference type="ARBA" id="ARBA00004141"/>
    </source>
</evidence>
<comment type="subcellular location">
    <subcellularLocation>
        <location evidence="1">Membrane</location>
        <topology evidence="1">Multi-pass membrane protein</topology>
    </subcellularLocation>
</comment>
<evidence type="ECO:0000256" key="2">
    <source>
        <dbReference type="ARBA" id="ARBA00022692"/>
    </source>
</evidence>
<name>A0A3A4R4F0_9BACT</name>
<accession>A0A3A4R4F0</accession>
<comment type="caution">
    <text evidence="6">The sequence shown here is derived from an EMBL/GenBank/DDBJ whole genome shotgun (WGS) entry which is preliminary data.</text>
</comment>
<proteinExistence type="predicted"/>
<keyword evidence="2 5" id="KW-0812">Transmembrane</keyword>